<dbReference type="Gene3D" id="3.60.10.10">
    <property type="entry name" value="Endonuclease/exonuclease/phosphatase"/>
    <property type="match status" value="1"/>
</dbReference>
<dbReference type="Pfam" id="PF14111">
    <property type="entry name" value="DUF4283"/>
    <property type="match status" value="1"/>
</dbReference>
<dbReference type="InterPro" id="IPR025558">
    <property type="entry name" value="DUF4283"/>
</dbReference>
<reference evidence="4 5" key="1">
    <citation type="submission" date="2023-03" db="EMBL/GenBank/DDBJ databases">
        <title>WGS of Gossypium arboreum.</title>
        <authorList>
            <person name="Yu D."/>
        </authorList>
    </citation>
    <scope>NUCLEOTIDE SEQUENCE [LARGE SCALE GENOMIC DNA]</scope>
    <source>
        <tissue evidence="4">Leaf</tissue>
    </source>
</reference>
<keyword evidence="5" id="KW-1185">Reference proteome</keyword>
<dbReference type="Pfam" id="PF03372">
    <property type="entry name" value="Exo_endo_phos"/>
    <property type="match status" value="1"/>
</dbReference>
<sequence length="1093" mass="123420">MSKELSSPLLPAVIENDDDSHSIGDQTTKKVKFKGGVVDASGGVEDVSEDMVVEPNLTSMLSWKDKLFGENPNNPMMDCNGSSFGRVNTSNNDFDLRADDVQTSIINGVPTINFSDRVKEILFKEMELTLVIKLLGRNIGYNTLLNRITSLWKPISPIHLMDIENGYYLVRFVNKADYDRLPGFLFRRQIVEAIGGLIGKGVKLDFQTDNRSRGRFARLGVFLNLKKPLISQVLVDGAVQRVEYEALPTVCFGCGKYGHVKDLCPTKVEDRTFERPSELVTDRSDAAAGGVVEETGPECGPWMLVKRRSWRGSRNGQSIAGANKGLINEPKIRKETSKSRFSVLIEGDKNRNFLAVNDDKLSVEDAKMTVEGVGVLITKAGDNNLGNVDLSAGPNSKPILGNGSSKEAIMADLELMVSGRLGDGPGGSSVPISDGILDPGKHSAISFKDTSHKKEKNNSVNITWGKKGDGIPISKERHRGKDSFGCNSRKASNVLRGRGGRFKASGNFRVPNKFPRIFREYNREYKPDIISLLETRIGWKDSVCLEIIYNHSQFILTHVGSTSSTTVVFISFIYGSPNRQKRKDLWDTLKRSIPMENYPWIAIEDFNAILSSSKKLGGMSKGRRCPLYGDFVGKAELHDLGYREPPFTWHKGLLFERLDRALGNSAWVQRFPNSLVTHFPKIKFDHRPLLLSLNLKIILPRVYGHITCRKKFLVKELSKTQKIMDFFGSNCLAQVELKIRQELENVLHHEELLWRQKARCDWIHHEDCNTKFFHDHTLRRRKNSRITAICVEVTMVDSISSLFGFQKVQNLGHYLGVLLFHKRLTNSTMHFVVEKVRGCCLNDMVNENGLWNLDLFRLWIPKEVIEFIMGIPPPLPSEGPYRIIWCHTLFGNFSITSAFKICKGDDWNLKDEKWKCIWKIPGPQRVHFFIWLVFKQRLLSNVERVKRGLTANPSYSTCGYLSENILHILRDCTTAKDVRSMVLIESQSPYFSRTCLELEGVVNNSLCWATQCYSPSRVITCGDFGSPLKEEDFRSKIFLNTDGVVQLDTGIASAGGVTRDRNGQWLFGFHQYIGKCSIFEAELWGIFEGLKLV</sequence>
<evidence type="ECO:0000313" key="5">
    <source>
        <dbReference type="Proteomes" id="UP001358586"/>
    </source>
</evidence>
<dbReference type="PANTHER" id="PTHR31286:SF173">
    <property type="entry name" value="DUF4283 DOMAIN-CONTAINING PROTEIN"/>
    <property type="match status" value="1"/>
</dbReference>
<evidence type="ECO:0000313" key="4">
    <source>
        <dbReference type="EMBL" id="KAK5772839.1"/>
    </source>
</evidence>
<proteinExistence type="predicted"/>
<feature type="region of interest" description="Disordered" evidence="2">
    <location>
        <begin position="1"/>
        <end position="25"/>
    </location>
</feature>
<keyword evidence="1" id="KW-0863">Zinc-finger</keyword>
<dbReference type="Pfam" id="PF13456">
    <property type="entry name" value="RVT_3"/>
    <property type="match status" value="1"/>
</dbReference>
<protein>
    <recommendedName>
        <fullName evidence="3">CCHC-type domain-containing protein</fullName>
    </recommendedName>
</protein>
<accession>A0ABR0MHW7</accession>
<dbReference type="Proteomes" id="UP001358586">
    <property type="component" value="Chromosome 13"/>
</dbReference>
<name>A0ABR0MHW7_GOSAR</name>
<evidence type="ECO:0000256" key="2">
    <source>
        <dbReference type="SAM" id="MobiDB-lite"/>
    </source>
</evidence>
<dbReference type="InterPro" id="IPR002156">
    <property type="entry name" value="RNaseH_domain"/>
</dbReference>
<dbReference type="EMBL" id="JARKNE010000013">
    <property type="protein sequence ID" value="KAK5772839.1"/>
    <property type="molecule type" value="Genomic_DNA"/>
</dbReference>
<dbReference type="InterPro" id="IPR001878">
    <property type="entry name" value="Znf_CCHC"/>
</dbReference>
<dbReference type="CDD" id="cd06222">
    <property type="entry name" value="RNase_H_like"/>
    <property type="match status" value="1"/>
</dbReference>
<comment type="caution">
    <text evidence="4">The sequence shown here is derived from an EMBL/GenBank/DDBJ whole genome shotgun (WGS) entry which is preliminary data.</text>
</comment>
<dbReference type="Pfam" id="PF13966">
    <property type="entry name" value="zf-RVT"/>
    <property type="match status" value="1"/>
</dbReference>
<evidence type="ECO:0000259" key="3">
    <source>
        <dbReference type="PROSITE" id="PS50158"/>
    </source>
</evidence>
<dbReference type="SUPFAM" id="SSF56219">
    <property type="entry name" value="DNase I-like"/>
    <property type="match status" value="1"/>
</dbReference>
<keyword evidence="1" id="KW-0479">Metal-binding</keyword>
<dbReference type="InterPro" id="IPR036691">
    <property type="entry name" value="Endo/exonu/phosph_ase_sf"/>
</dbReference>
<dbReference type="InterPro" id="IPR044730">
    <property type="entry name" value="RNase_H-like_dom_plant"/>
</dbReference>
<dbReference type="InterPro" id="IPR005135">
    <property type="entry name" value="Endo/exonuclease/phosphatase"/>
</dbReference>
<dbReference type="PROSITE" id="PS50158">
    <property type="entry name" value="ZF_CCHC"/>
    <property type="match status" value="1"/>
</dbReference>
<gene>
    <name evidence="4" type="ORF">PVK06_049138</name>
</gene>
<dbReference type="PANTHER" id="PTHR31286">
    <property type="entry name" value="GLYCINE-RICH CELL WALL STRUCTURAL PROTEIN 1.8-LIKE"/>
    <property type="match status" value="1"/>
</dbReference>
<evidence type="ECO:0000256" key="1">
    <source>
        <dbReference type="PROSITE-ProRule" id="PRU00047"/>
    </source>
</evidence>
<organism evidence="4 5">
    <name type="scientific">Gossypium arboreum</name>
    <name type="common">Tree cotton</name>
    <name type="synonym">Gossypium nanking</name>
    <dbReference type="NCBI Taxonomy" id="29729"/>
    <lineage>
        <taxon>Eukaryota</taxon>
        <taxon>Viridiplantae</taxon>
        <taxon>Streptophyta</taxon>
        <taxon>Embryophyta</taxon>
        <taxon>Tracheophyta</taxon>
        <taxon>Spermatophyta</taxon>
        <taxon>Magnoliopsida</taxon>
        <taxon>eudicotyledons</taxon>
        <taxon>Gunneridae</taxon>
        <taxon>Pentapetalae</taxon>
        <taxon>rosids</taxon>
        <taxon>malvids</taxon>
        <taxon>Malvales</taxon>
        <taxon>Malvaceae</taxon>
        <taxon>Malvoideae</taxon>
        <taxon>Gossypium</taxon>
    </lineage>
</organism>
<dbReference type="InterPro" id="IPR026960">
    <property type="entry name" value="RVT-Znf"/>
</dbReference>
<feature type="domain" description="CCHC-type" evidence="3">
    <location>
        <begin position="251"/>
        <end position="265"/>
    </location>
</feature>
<dbReference type="InterPro" id="IPR040256">
    <property type="entry name" value="At4g02000-like"/>
</dbReference>
<keyword evidence="1" id="KW-0862">Zinc</keyword>